<dbReference type="InterPro" id="IPR050373">
    <property type="entry name" value="Fibrinogen_C-term_domain"/>
</dbReference>
<dbReference type="InterPro" id="IPR014716">
    <property type="entry name" value="Fibrinogen_a/b/g_C_1"/>
</dbReference>
<dbReference type="PANTHER" id="PTHR19143:SF327">
    <property type="entry name" value="FI21813P1-RELATED"/>
    <property type="match status" value="1"/>
</dbReference>
<dbReference type="CDD" id="cd00087">
    <property type="entry name" value="FReD"/>
    <property type="match status" value="1"/>
</dbReference>
<keyword evidence="3" id="KW-0732">Signal</keyword>
<evidence type="ECO:0000256" key="3">
    <source>
        <dbReference type="SAM" id="SignalP"/>
    </source>
</evidence>
<dbReference type="RefSeq" id="XP_070141034.1">
    <property type="nucleotide sequence ID" value="XM_070284933.1"/>
</dbReference>
<dbReference type="Proteomes" id="UP001652661">
    <property type="component" value="Chromosome 3L"/>
</dbReference>
<dbReference type="Gene3D" id="3.90.215.10">
    <property type="entry name" value="Gamma Fibrinogen, chain A, domain 1"/>
    <property type="match status" value="1"/>
</dbReference>
<dbReference type="PROSITE" id="PS00514">
    <property type="entry name" value="FIBRINOGEN_C_1"/>
    <property type="match status" value="1"/>
</dbReference>
<dbReference type="PANTHER" id="PTHR19143">
    <property type="entry name" value="FIBRINOGEN/TENASCIN/ANGIOPOEITIN"/>
    <property type="match status" value="1"/>
</dbReference>
<name>A0ABM4GE88_DROKI</name>
<proteinExistence type="predicted"/>
<dbReference type="SUPFAM" id="SSF56496">
    <property type="entry name" value="Fibrinogen C-terminal domain-like"/>
    <property type="match status" value="1"/>
</dbReference>
<feature type="chain" id="PRO_5046607847" evidence="3">
    <location>
        <begin position="21"/>
        <end position="503"/>
    </location>
</feature>
<reference evidence="6" key="1">
    <citation type="submission" date="2025-08" db="UniProtKB">
        <authorList>
            <consortium name="RefSeq"/>
        </authorList>
    </citation>
    <scope>IDENTIFICATION</scope>
    <source>
        <strain evidence="6">14028-0561.14</strain>
        <tissue evidence="6">Whole fly</tissue>
    </source>
</reference>
<gene>
    <name evidence="6" type="primary">LOC138928272</name>
</gene>
<keyword evidence="2" id="KW-0175">Coiled coil</keyword>
<dbReference type="PROSITE" id="PS51406">
    <property type="entry name" value="FIBRINOGEN_C_2"/>
    <property type="match status" value="1"/>
</dbReference>
<dbReference type="GeneID" id="138928272"/>
<keyword evidence="5" id="KW-1185">Reference proteome</keyword>
<dbReference type="Pfam" id="PF00147">
    <property type="entry name" value="Fibrinogen_C"/>
    <property type="match status" value="1"/>
</dbReference>
<evidence type="ECO:0000313" key="5">
    <source>
        <dbReference type="Proteomes" id="UP001652661"/>
    </source>
</evidence>
<dbReference type="InterPro" id="IPR036056">
    <property type="entry name" value="Fibrinogen-like_C"/>
</dbReference>
<dbReference type="SMART" id="SM00186">
    <property type="entry name" value="FBG"/>
    <property type="match status" value="1"/>
</dbReference>
<dbReference type="InterPro" id="IPR020837">
    <property type="entry name" value="Fibrinogen_CS"/>
</dbReference>
<evidence type="ECO:0000256" key="2">
    <source>
        <dbReference type="SAM" id="Coils"/>
    </source>
</evidence>
<evidence type="ECO:0000256" key="1">
    <source>
        <dbReference type="ARBA" id="ARBA00023157"/>
    </source>
</evidence>
<dbReference type="InterPro" id="IPR002181">
    <property type="entry name" value="Fibrinogen_a/b/g_C_dom"/>
</dbReference>
<evidence type="ECO:0000259" key="4">
    <source>
        <dbReference type="PROSITE" id="PS51406"/>
    </source>
</evidence>
<feature type="signal peptide" evidence="3">
    <location>
        <begin position="1"/>
        <end position="20"/>
    </location>
</feature>
<feature type="coiled-coil region" evidence="2">
    <location>
        <begin position="119"/>
        <end position="248"/>
    </location>
</feature>
<accession>A0ABM4GE88</accession>
<keyword evidence="1" id="KW-1015">Disulfide bond</keyword>
<protein>
    <submittedName>
        <fullName evidence="6">Angiopoietin-related protein 4-like</fullName>
    </submittedName>
</protein>
<evidence type="ECO:0000313" key="6">
    <source>
        <dbReference type="RefSeq" id="XP_070141034.1"/>
    </source>
</evidence>
<organism evidence="5 6">
    <name type="scientific">Drosophila kikkawai</name>
    <name type="common">Fruit fly</name>
    <dbReference type="NCBI Taxonomy" id="30033"/>
    <lineage>
        <taxon>Eukaryota</taxon>
        <taxon>Metazoa</taxon>
        <taxon>Ecdysozoa</taxon>
        <taxon>Arthropoda</taxon>
        <taxon>Hexapoda</taxon>
        <taxon>Insecta</taxon>
        <taxon>Pterygota</taxon>
        <taxon>Neoptera</taxon>
        <taxon>Endopterygota</taxon>
        <taxon>Diptera</taxon>
        <taxon>Brachycera</taxon>
        <taxon>Muscomorpha</taxon>
        <taxon>Ephydroidea</taxon>
        <taxon>Drosophilidae</taxon>
        <taxon>Drosophila</taxon>
        <taxon>Sophophora</taxon>
    </lineage>
</organism>
<sequence length="503" mass="58112">MKSKVFAVILLLKILQLTVADPVNISSNGTTTISKEENSFFFNWLVNITDQLQAKVHTLFSSNMIIEAQVANEESKINNDTSVILSKDQQIKDKLNELKKRDEQVKGQNELIHLKDEQIKNKSLELQKSEEKLTNMTEANQKLKNNLSVCEATIREDNDVFVKRDQLIKKANELLKQQDEQMNKKSAELKESEGKVNNMTDIIQHLQSQLENALEKYKQQSKQLKEQIEQFTQQNEQLMNKTEQLKQKDTLLVSKNNEIKTQSENIKNNEIKISFLNKQIGSIEVELSQKRDHLLIYSAFQRCPKSLSNGISRIKLPGAEAFEAPCNSTGWMTIQKRFDGSENFNRTWNSYKQGFGDIRGEFFLGLEKLHQITKAQPHELIIQLRDINGNSSYAHYNNFQIGSENESYTLKSLGNFSGTSFNGLRVHLGMKFSTYDQDNDMLDNNNCAEHDLGGWWFNDCGESSLNGKYYKYIFWPIFVGGQWKNNVNIFYVYAEMMIKPKNY</sequence>
<feature type="domain" description="Fibrinogen C-terminal" evidence="4">
    <location>
        <begin position="294"/>
        <end position="502"/>
    </location>
</feature>